<name>A0A162LLI2_9PROT</name>
<comment type="similarity">
    <text evidence="1 2">Belongs to the ArsC family.</text>
</comment>
<evidence type="ECO:0008006" key="5">
    <source>
        <dbReference type="Google" id="ProtNLM"/>
    </source>
</evidence>
<dbReference type="OrthoDB" id="9803749at2"/>
<dbReference type="PANTHER" id="PTHR30041:SF8">
    <property type="entry name" value="PROTEIN YFFB"/>
    <property type="match status" value="1"/>
</dbReference>
<dbReference type="PROSITE" id="PS51353">
    <property type="entry name" value="ARSC"/>
    <property type="match status" value="1"/>
</dbReference>
<dbReference type="Proteomes" id="UP000075787">
    <property type="component" value="Unassembled WGS sequence"/>
</dbReference>
<dbReference type="Pfam" id="PF03960">
    <property type="entry name" value="ArsC"/>
    <property type="match status" value="1"/>
</dbReference>
<dbReference type="GeneID" id="97240635"/>
<reference evidence="3 4" key="1">
    <citation type="submission" date="2015-12" db="EMBL/GenBank/DDBJ databases">
        <title>Genome sequence of Tistrella mobilis MCCC 1A02139.</title>
        <authorList>
            <person name="Lu L."/>
            <person name="Lai Q."/>
            <person name="Shao Z."/>
            <person name="Qian P."/>
        </authorList>
    </citation>
    <scope>NUCLEOTIDE SEQUENCE [LARGE SCALE GENOMIC DNA]</scope>
    <source>
        <strain evidence="3 4">MCCC 1A02139</strain>
    </source>
</reference>
<dbReference type="InterPro" id="IPR036249">
    <property type="entry name" value="Thioredoxin-like_sf"/>
</dbReference>
<dbReference type="EMBL" id="LPZR01000062">
    <property type="protein sequence ID" value="KYO55537.1"/>
    <property type="molecule type" value="Genomic_DNA"/>
</dbReference>
<comment type="caution">
    <text evidence="3">The sequence shown here is derived from an EMBL/GenBank/DDBJ whole genome shotgun (WGS) entry which is preliminary data.</text>
</comment>
<dbReference type="SUPFAM" id="SSF52833">
    <property type="entry name" value="Thioredoxin-like"/>
    <property type="match status" value="1"/>
</dbReference>
<evidence type="ECO:0000313" key="3">
    <source>
        <dbReference type="EMBL" id="KYO55537.1"/>
    </source>
</evidence>
<dbReference type="InterPro" id="IPR006660">
    <property type="entry name" value="Arsenate_reductase-like"/>
</dbReference>
<dbReference type="AlphaFoldDB" id="A0A162LLI2"/>
<gene>
    <name evidence="3" type="ORF">AUP44_23370</name>
</gene>
<organism evidence="3 4">
    <name type="scientific">Tistrella mobilis</name>
    <dbReference type="NCBI Taxonomy" id="171437"/>
    <lineage>
        <taxon>Bacteria</taxon>
        <taxon>Pseudomonadati</taxon>
        <taxon>Pseudomonadota</taxon>
        <taxon>Alphaproteobacteria</taxon>
        <taxon>Geminicoccales</taxon>
        <taxon>Geminicoccaceae</taxon>
        <taxon>Tistrella</taxon>
    </lineage>
</organism>
<dbReference type="PANTHER" id="PTHR30041">
    <property type="entry name" value="ARSENATE REDUCTASE"/>
    <property type="match status" value="1"/>
</dbReference>
<evidence type="ECO:0000256" key="2">
    <source>
        <dbReference type="PROSITE-ProRule" id="PRU01282"/>
    </source>
</evidence>
<evidence type="ECO:0000313" key="4">
    <source>
        <dbReference type="Proteomes" id="UP000075787"/>
    </source>
</evidence>
<sequence>MLPTLNGIKTCDTCRKAAKALEAAGRAHRVRDLRDDALKAEEAGAWLDQIGADRLVNRRSTTWRNLGEADRAVVEAAIAGTGDRAALAALLAREPTLIKRPVFTDEDGRVVALGFDPPAKAALGI</sequence>
<accession>A0A162LLI2</accession>
<protein>
    <recommendedName>
        <fullName evidence="5">Arsenate reductase</fullName>
    </recommendedName>
</protein>
<proteinExistence type="inferred from homology"/>
<evidence type="ECO:0000256" key="1">
    <source>
        <dbReference type="ARBA" id="ARBA00007198"/>
    </source>
</evidence>
<dbReference type="Gene3D" id="3.40.30.10">
    <property type="entry name" value="Glutaredoxin"/>
    <property type="match status" value="1"/>
</dbReference>
<dbReference type="RefSeq" id="WP_062762237.1">
    <property type="nucleotide sequence ID" value="NZ_CP121045.1"/>
</dbReference>